<evidence type="ECO:0000256" key="4">
    <source>
        <dbReference type="ARBA" id="ARBA00023787"/>
    </source>
</evidence>
<dbReference type="Proteomes" id="UP000001876">
    <property type="component" value="Unassembled WGS sequence"/>
</dbReference>
<evidence type="ECO:0000256" key="1">
    <source>
        <dbReference type="ARBA" id="ARBA00004496"/>
    </source>
</evidence>
<proteinExistence type="inferred from homology"/>
<dbReference type="OMA" id="SMGMWSL"/>
<evidence type="ECO:0000256" key="3">
    <source>
        <dbReference type="ARBA" id="ARBA00023284"/>
    </source>
</evidence>
<dbReference type="GO" id="GO:0005737">
    <property type="term" value="C:cytoplasm"/>
    <property type="evidence" value="ECO:0007669"/>
    <property type="project" value="UniProtKB-SubCell"/>
</dbReference>
<dbReference type="AlphaFoldDB" id="C1MP37"/>
<dbReference type="OrthoDB" id="40334at2759"/>
<keyword evidence="3" id="KW-0676">Redox-active center</keyword>
<organism evidence="9">
    <name type="scientific">Micromonas pusilla (strain CCMP1545)</name>
    <name type="common">Picoplanktonic green alga</name>
    <dbReference type="NCBI Taxonomy" id="564608"/>
    <lineage>
        <taxon>Eukaryota</taxon>
        <taxon>Viridiplantae</taxon>
        <taxon>Chlorophyta</taxon>
        <taxon>Mamiellophyceae</taxon>
        <taxon>Mamiellales</taxon>
        <taxon>Mamiellaceae</taxon>
        <taxon>Micromonas</taxon>
    </lineage>
</organism>
<dbReference type="EMBL" id="GG663737">
    <property type="protein sequence ID" value="EEH58398.1"/>
    <property type="molecule type" value="Genomic_DNA"/>
</dbReference>
<dbReference type="PANTHER" id="PTHR28630">
    <property type="match status" value="1"/>
</dbReference>
<evidence type="ECO:0000313" key="9">
    <source>
        <dbReference type="Proteomes" id="UP000001876"/>
    </source>
</evidence>
<dbReference type="InterPro" id="IPR032801">
    <property type="entry name" value="PXL2A/B/C"/>
</dbReference>
<comment type="similarity">
    <text evidence="4">Belongs to the peroxiredoxin-like PRXL2 family. PRXL2A subfamily.</text>
</comment>
<keyword evidence="9" id="KW-1185">Reference proteome</keyword>
<dbReference type="PANTHER" id="PTHR28630:SF31">
    <property type="entry name" value="PEROXIREDOXIN-LIKE 2A"/>
    <property type="match status" value="1"/>
</dbReference>
<dbReference type="RefSeq" id="XP_003056753.1">
    <property type="nucleotide sequence ID" value="XM_003056707.1"/>
</dbReference>
<dbReference type="eggNOG" id="KOG4498">
    <property type="taxonomic scope" value="Eukaryota"/>
</dbReference>
<evidence type="ECO:0000256" key="2">
    <source>
        <dbReference type="ARBA" id="ARBA00022490"/>
    </source>
</evidence>
<sequence>MASLKASAVATKLSELAPAVLTRLPAPTTGAVSKIKASELWQTRPAVVLLHERKAEINDLGCDLVCLLKENIADEVEAFHREPYWSPSTPLYLDEDMTFFKALGGGKVRKGGLSSFFKPGLWKRYGKMDKATKEDANLKGEGTILGGTYVVSKEGVQYQFKEKDFGVAAPLDEIIDACKRAAGK</sequence>
<evidence type="ECO:0000256" key="5">
    <source>
        <dbReference type="ARBA" id="ARBA00023849"/>
    </source>
</evidence>
<accession>C1MP37</accession>
<comment type="subcellular location">
    <subcellularLocation>
        <location evidence="1">Cytoplasm</location>
    </subcellularLocation>
</comment>
<evidence type="ECO:0000256" key="6">
    <source>
        <dbReference type="ARBA" id="ARBA00032058"/>
    </source>
</evidence>
<dbReference type="Pfam" id="PF13911">
    <property type="entry name" value="AhpC-TSA_2"/>
    <property type="match status" value="1"/>
</dbReference>
<gene>
    <name evidence="8" type="ORF">MICPUCDRAFT_56134</name>
</gene>
<dbReference type="KEGG" id="mpp:MICPUCDRAFT_56134"/>
<evidence type="ECO:0000256" key="7">
    <source>
        <dbReference type="ARBA" id="ARBA00032129"/>
    </source>
</evidence>
<dbReference type="GeneID" id="9682192"/>
<keyword evidence="2" id="KW-0963">Cytoplasm</keyword>
<evidence type="ECO:0000313" key="8">
    <source>
        <dbReference type="EMBL" id="EEH58398.1"/>
    </source>
</evidence>
<name>C1MP37_MICPC</name>
<protein>
    <recommendedName>
        <fullName evidence="5">Peroxiredoxin-like 2A</fullName>
    </recommendedName>
    <alternativeName>
        <fullName evidence="7">Peroxiredoxin-like 2 activated in M-CSF stimulated monocytes</fullName>
    </alternativeName>
    <alternativeName>
        <fullName evidence="6">Redox-regulatory protein FAM213A</fullName>
    </alternativeName>
</protein>
<reference evidence="8 9" key="1">
    <citation type="journal article" date="2009" name="Science">
        <title>Green evolution and dynamic adaptations revealed by genomes of the marine picoeukaryotes Micromonas.</title>
        <authorList>
            <person name="Worden A.Z."/>
            <person name="Lee J.H."/>
            <person name="Mock T."/>
            <person name="Rouze P."/>
            <person name="Simmons M.P."/>
            <person name="Aerts A.L."/>
            <person name="Allen A.E."/>
            <person name="Cuvelier M.L."/>
            <person name="Derelle E."/>
            <person name="Everett M.V."/>
            <person name="Foulon E."/>
            <person name="Grimwood J."/>
            <person name="Gundlach H."/>
            <person name="Henrissat B."/>
            <person name="Napoli C."/>
            <person name="McDonald S.M."/>
            <person name="Parker M.S."/>
            <person name="Rombauts S."/>
            <person name="Salamov A."/>
            <person name="Von Dassow P."/>
            <person name="Badger J.H."/>
            <person name="Coutinho P.M."/>
            <person name="Demir E."/>
            <person name="Dubchak I."/>
            <person name="Gentemann C."/>
            <person name="Eikrem W."/>
            <person name="Gready J.E."/>
            <person name="John U."/>
            <person name="Lanier W."/>
            <person name="Lindquist E.A."/>
            <person name="Lucas S."/>
            <person name="Mayer K.F."/>
            <person name="Moreau H."/>
            <person name="Not F."/>
            <person name="Otillar R."/>
            <person name="Panaud O."/>
            <person name="Pangilinan J."/>
            <person name="Paulsen I."/>
            <person name="Piegu B."/>
            <person name="Poliakov A."/>
            <person name="Robbens S."/>
            <person name="Schmutz J."/>
            <person name="Toulza E."/>
            <person name="Wyss T."/>
            <person name="Zelensky A."/>
            <person name="Zhou K."/>
            <person name="Armbrust E.V."/>
            <person name="Bhattacharya D."/>
            <person name="Goodenough U.W."/>
            <person name="Van de Peer Y."/>
            <person name="Grigoriev I.V."/>
        </authorList>
    </citation>
    <scope>NUCLEOTIDE SEQUENCE [LARGE SCALE GENOMIC DNA]</scope>
    <source>
        <strain evidence="8 9">CCMP1545</strain>
    </source>
</reference>